<evidence type="ECO:0000256" key="1">
    <source>
        <dbReference type="ARBA" id="ARBA00004141"/>
    </source>
</evidence>
<organism evidence="7 8">
    <name type="scientific">Clavispora lusitaniae (strain ATCC 42720)</name>
    <name type="common">Yeast</name>
    <name type="synonym">Candida lusitaniae</name>
    <dbReference type="NCBI Taxonomy" id="306902"/>
    <lineage>
        <taxon>Eukaryota</taxon>
        <taxon>Fungi</taxon>
        <taxon>Dikarya</taxon>
        <taxon>Ascomycota</taxon>
        <taxon>Saccharomycotina</taxon>
        <taxon>Pichiomycetes</taxon>
        <taxon>Metschnikowiaceae</taxon>
        <taxon>Clavispora</taxon>
    </lineage>
</organism>
<proteinExistence type="predicted"/>
<feature type="transmembrane region" description="Helical" evidence="6">
    <location>
        <begin position="354"/>
        <end position="377"/>
    </location>
</feature>
<dbReference type="GO" id="GO:0071467">
    <property type="term" value="P:cellular response to pH"/>
    <property type="evidence" value="ECO:0007669"/>
    <property type="project" value="TreeGrafter"/>
</dbReference>
<feature type="region of interest" description="Disordered" evidence="5">
    <location>
        <begin position="435"/>
        <end position="462"/>
    </location>
</feature>
<dbReference type="OrthoDB" id="4079240at2759"/>
<dbReference type="Pfam" id="PF08733">
    <property type="entry name" value="PalH"/>
    <property type="match status" value="1"/>
</dbReference>
<reference evidence="7 8" key="1">
    <citation type="journal article" date="2009" name="Nature">
        <title>Evolution of pathogenicity and sexual reproduction in eight Candida genomes.</title>
        <authorList>
            <person name="Butler G."/>
            <person name="Rasmussen M.D."/>
            <person name="Lin M.F."/>
            <person name="Santos M.A."/>
            <person name="Sakthikumar S."/>
            <person name="Munro C.A."/>
            <person name="Rheinbay E."/>
            <person name="Grabherr M."/>
            <person name="Forche A."/>
            <person name="Reedy J.L."/>
            <person name="Agrafioti I."/>
            <person name="Arnaud M.B."/>
            <person name="Bates S."/>
            <person name="Brown A.J."/>
            <person name="Brunke S."/>
            <person name="Costanzo M.C."/>
            <person name="Fitzpatrick D.A."/>
            <person name="de Groot P.W."/>
            <person name="Harris D."/>
            <person name="Hoyer L.L."/>
            <person name="Hube B."/>
            <person name="Klis F.M."/>
            <person name="Kodira C."/>
            <person name="Lennard N."/>
            <person name="Logue M.E."/>
            <person name="Martin R."/>
            <person name="Neiman A.M."/>
            <person name="Nikolaou E."/>
            <person name="Quail M.A."/>
            <person name="Quinn J."/>
            <person name="Santos M.C."/>
            <person name="Schmitzberger F.F."/>
            <person name="Sherlock G."/>
            <person name="Shah P."/>
            <person name="Silverstein K.A."/>
            <person name="Skrzypek M.S."/>
            <person name="Soll D."/>
            <person name="Staggs R."/>
            <person name="Stansfield I."/>
            <person name="Stumpf M.P."/>
            <person name="Sudbery P.E."/>
            <person name="Srikantha T."/>
            <person name="Zeng Q."/>
            <person name="Berman J."/>
            <person name="Berriman M."/>
            <person name="Heitman J."/>
            <person name="Gow N.A."/>
            <person name="Lorenz M.C."/>
            <person name="Birren B.W."/>
            <person name="Kellis M."/>
            <person name="Cuomo C.A."/>
        </authorList>
    </citation>
    <scope>NUCLEOTIDE SEQUENCE [LARGE SCALE GENOMIC DNA]</scope>
    <source>
        <strain evidence="7 8">ATCC 42720</strain>
    </source>
</reference>
<dbReference type="HOGENOM" id="CLU_029470_0_0_1"/>
<accession>C4YB86</accession>
<dbReference type="KEGG" id="clu:CLUG_05378"/>
<keyword evidence="3 6" id="KW-1133">Transmembrane helix</keyword>
<evidence type="ECO:0000313" key="8">
    <source>
        <dbReference type="Proteomes" id="UP000007703"/>
    </source>
</evidence>
<dbReference type="InParanoid" id="C4YB86"/>
<keyword evidence="4 6" id="KW-0472">Membrane</keyword>
<feature type="compositionally biased region" description="Low complexity" evidence="5">
    <location>
        <begin position="475"/>
        <end position="488"/>
    </location>
</feature>
<evidence type="ECO:0000256" key="6">
    <source>
        <dbReference type="SAM" id="Phobius"/>
    </source>
</evidence>
<feature type="transmembrane region" description="Helical" evidence="6">
    <location>
        <begin position="284"/>
        <end position="304"/>
    </location>
</feature>
<evidence type="ECO:0000256" key="4">
    <source>
        <dbReference type="ARBA" id="ARBA00023136"/>
    </source>
</evidence>
<dbReference type="PANTHER" id="PTHR35779:SF2">
    <property type="entry name" value="PROTEIN DFG16"/>
    <property type="match status" value="1"/>
</dbReference>
<name>C4YB86_CLAL4</name>
<feature type="compositionally biased region" description="Basic and acidic residues" evidence="5">
    <location>
        <begin position="538"/>
        <end position="551"/>
    </location>
</feature>
<dbReference type="STRING" id="306902.C4YB86"/>
<dbReference type="VEuPathDB" id="FungiDB:CLUG_05378"/>
<comment type="subcellular location">
    <subcellularLocation>
        <location evidence="1">Membrane</location>
        <topology evidence="1">Multi-pass membrane protein</topology>
    </subcellularLocation>
</comment>
<feature type="transmembrane region" description="Helical" evidence="6">
    <location>
        <begin position="246"/>
        <end position="264"/>
    </location>
</feature>
<feature type="transmembrane region" description="Helical" evidence="6">
    <location>
        <begin position="171"/>
        <end position="191"/>
    </location>
</feature>
<dbReference type="EMBL" id="CH408082">
    <property type="protein sequence ID" value="EEQ41250.1"/>
    <property type="molecule type" value="Genomic_DNA"/>
</dbReference>
<feature type="compositionally biased region" description="Polar residues" evidence="5">
    <location>
        <begin position="502"/>
        <end position="513"/>
    </location>
</feature>
<dbReference type="OMA" id="WEWIFNI"/>
<feature type="transmembrane region" description="Helical" evidence="6">
    <location>
        <begin position="136"/>
        <end position="159"/>
    </location>
</feature>
<dbReference type="AlphaFoldDB" id="C4YB86"/>
<evidence type="ECO:0000313" key="7">
    <source>
        <dbReference type="EMBL" id="EEQ41250.1"/>
    </source>
</evidence>
<protein>
    <recommendedName>
        <fullName evidence="9">PH-response regulator protein palH/RIM21</fullName>
    </recommendedName>
</protein>
<sequence length="568" mass="63939">MPDRLRSSAFIHIRQVAPCTLRKTTLPRKPPMPSVNSTMFTMSNYSVYFLMEQNTVNLNCSVYSLTSGSLVLQDYFSHQWSANLTDFVPAYYATNCSVPDLVAHISNQSVSDADVLRWMRDFKNNPYNISDNGDSFVALLYMISGSCVSCWMLELMFVLSPKYKRKPLLTHLATVMYSVVLTIILAQITAVSRDEYYSDTLDMIKILNIVNDKRKYPTAITISQLLTNLALVHLGVAMTRQTWKRINGAVGLLLTVANLVAMAVRQAQLDDFAKLSVKNPSPAMFAQHVCQLLIILWLAMLLAYHTLFGTASAPRQVAYSRKLVPLASLTWFLVALQFVMVLLTATLWRNDWLVRAWITFFPYVLSIYVLTCCWEWVHSIRDLESKLERVGMLGRPISMDDIGGFDASKHNRPIQRRFSAWKKMLFGSEASQFVSDKDLSSSGSSSDAQNPEGNSESVNQGVNQNTENTENAENTHTHTHTQNTGAGQNANSAETAAHVHSNHSIGHLQSGSHPHSESDFEYEVEYVDDWDDAPQEGTSHDLAGHDHDDLPSFRPHPGYSIDDYWDEK</sequence>
<feature type="compositionally biased region" description="Polar residues" evidence="5">
    <location>
        <begin position="448"/>
        <end position="462"/>
    </location>
</feature>
<dbReference type="Proteomes" id="UP000007703">
    <property type="component" value="Unassembled WGS sequence"/>
</dbReference>
<dbReference type="InterPro" id="IPR014844">
    <property type="entry name" value="PalH"/>
</dbReference>
<feature type="region of interest" description="Disordered" evidence="5">
    <location>
        <begin position="475"/>
        <end position="568"/>
    </location>
</feature>
<keyword evidence="2 6" id="KW-0812">Transmembrane</keyword>
<evidence type="ECO:0000256" key="3">
    <source>
        <dbReference type="ARBA" id="ARBA00022989"/>
    </source>
</evidence>
<dbReference type="GO" id="GO:0005886">
    <property type="term" value="C:plasma membrane"/>
    <property type="evidence" value="ECO:0007669"/>
    <property type="project" value="TreeGrafter"/>
</dbReference>
<evidence type="ECO:0000256" key="2">
    <source>
        <dbReference type="ARBA" id="ARBA00022692"/>
    </source>
</evidence>
<evidence type="ECO:0008006" key="9">
    <source>
        <dbReference type="Google" id="ProtNLM"/>
    </source>
</evidence>
<dbReference type="PANTHER" id="PTHR35779">
    <property type="entry name" value="PH-RESPONSE REGULATOR PROTEIN PALH/RIM21"/>
    <property type="match status" value="1"/>
</dbReference>
<feature type="compositionally biased region" description="Acidic residues" evidence="5">
    <location>
        <begin position="519"/>
        <end position="534"/>
    </location>
</feature>
<evidence type="ECO:0000256" key="5">
    <source>
        <dbReference type="SAM" id="MobiDB-lite"/>
    </source>
</evidence>
<gene>
    <name evidence="7" type="ORF">CLUG_05378</name>
</gene>
<feature type="transmembrane region" description="Helical" evidence="6">
    <location>
        <begin position="324"/>
        <end position="348"/>
    </location>
</feature>